<gene>
    <name evidence="2" type="primary">15</name>
    <name evidence="2" type="ORF">SEA_SUKKUPI_15</name>
</gene>
<keyword evidence="3" id="KW-1185">Reference proteome</keyword>
<accession>A0A5Q2WN14</accession>
<evidence type="ECO:0000313" key="2">
    <source>
        <dbReference type="EMBL" id="QGH79258.1"/>
    </source>
</evidence>
<dbReference type="GeneID" id="65122542"/>
<keyword evidence="1" id="KW-0812">Transmembrane</keyword>
<protein>
    <submittedName>
        <fullName evidence="2">Uncharacterized protein</fullName>
    </submittedName>
</protein>
<dbReference type="KEGG" id="vg:65122542"/>
<feature type="transmembrane region" description="Helical" evidence="1">
    <location>
        <begin position="13"/>
        <end position="32"/>
    </location>
</feature>
<dbReference type="RefSeq" id="YP_010104594.1">
    <property type="nucleotide sequence ID" value="NC_055820.1"/>
</dbReference>
<organism evidence="2 3">
    <name type="scientific">Gordonia phage Sukkupi</name>
    <dbReference type="NCBI Taxonomy" id="2653747"/>
    <lineage>
        <taxon>Viruses</taxon>
        <taxon>Duplodnaviria</taxon>
        <taxon>Heunggongvirae</taxon>
        <taxon>Uroviricota</taxon>
        <taxon>Caudoviricetes</taxon>
        <taxon>Zierdtviridae</taxon>
        <taxon>Emilbogenvirinae</taxon>
        <taxon>Sukkupivirus</taxon>
        <taxon>Sukkupivirus sukkupi</taxon>
    </lineage>
</organism>
<dbReference type="EMBL" id="MN369753">
    <property type="protein sequence ID" value="QGH79258.1"/>
    <property type="molecule type" value="Genomic_DNA"/>
</dbReference>
<reference evidence="2 3" key="1">
    <citation type="submission" date="2019-08" db="EMBL/GenBank/DDBJ databases">
        <authorList>
            <person name="Cotto-Pereira A.M."/>
            <person name="Aviles-Rivera I.N."/>
            <person name="Cartagena-Torres H."/>
            <person name="Gonzalez-Negron N.G."/>
            <person name="Millan-Laboy A.S."/>
            <person name="Rios-Rosa Y."/>
            <person name="Rivera-Cruz A."/>
            <person name="Rivera-Espinal N.S."/>
            <person name="Rodriguez-Cotto F.E."/>
            <person name="Rosa-Flores A.N."/>
            <person name="Fernandez-Martinez M."/>
            <person name="Rubin M.R."/>
            <person name="Vazquez E."/>
            <person name="Washington J.M."/>
            <person name="Garlena R.A."/>
            <person name="Russell D.A."/>
            <person name="Pope W.H."/>
            <person name="Jacobs-Sera D."/>
            <person name="Hatfull G.F."/>
        </authorList>
    </citation>
    <scope>NUCLEOTIDE SEQUENCE [LARGE SCALE GENOMIC DNA]</scope>
</reference>
<evidence type="ECO:0000313" key="3">
    <source>
        <dbReference type="Proteomes" id="UP000364713"/>
    </source>
</evidence>
<keyword evidence="1" id="KW-1133">Transmembrane helix</keyword>
<dbReference type="Proteomes" id="UP000364713">
    <property type="component" value="Segment"/>
</dbReference>
<proteinExistence type="predicted"/>
<sequence>MSDILTWGNILKIAILAILFAITFGVCAKVYWEAKGWALYGRPKR</sequence>
<name>A0A5Q2WN14_9CAUD</name>
<evidence type="ECO:0000256" key="1">
    <source>
        <dbReference type="SAM" id="Phobius"/>
    </source>
</evidence>
<keyword evidence="1" id="KW-0472">Membrane</keyword>